<dbReference type="CDD" id="cd01796">
    <property type="entry name" value="Ubl_Ddi1_like"/>
    <property type="match status" value="1"/>
</dbReference>
<dbReference type="Proteomes" id="UP001152795">
    <property type="component" value="Unassembled WGS sequence"/>
</dbReference>
<dbReference type="Pfam" id="PF09668">
    <property type="entry name" value="Asp_protease"/>
    <property type="match status" value="1"/>
</dbReference>
<keyword evidence="3" id="KW-0645">Protease</keyword>
<accession>A0A6S7JE33</accession>
<dbReference type="InterPro" id="IPR000626">
    <property type="entry name" value="Ubiquitin-like_dom"/>
</dbReference>
<organism evidence="8 9">
    <name type="scientific">Paramuricea clavata</name>
    <name type="common">Red gorgonian</name>
    <name type="synonym">Violescent sea-whip</name>
    <dbReference type="NCBI Taxonomy" id="317549"/>
    <lineage>
        <taxon>Eukaryota</taxon>
        <taxon>Metazoa</taxon>
        <taxon>Cnidaria</taxon>
        <taxon>Anthozoa</taxon>
        <taxon>Octocorallia</taxon>
        <taxon>Malacalcyonacea</taxon>
        <taxon>Plexauridae</taxon>
        <taxon>Paramuricea</taxon>
    </lineage>
</organism>
<evidence type="ECO:0000313" key="9">
    <source>
        <dbReference type="Proteomes" id="UP001152795"/>
    </source>
</evidence>
<comment type="caution">
    <text evidence="8">The sequence shown here is derived from an EMBL/GenBank/DDBJ whole genome shotgun (WGS) entry which is preliminary data.</text>
</comment>
<proteinExistence type="inferred from homology"/>
<dbReference type="FunFam" id="2.40.70.10:FF:000005">
    <property type="entry name" value="DNA damage inducible 1 homolog 2"/>
    <property type="match status" value="1"/>
</dbReference>
<keyword evidence="6" id="KW-0653">Protein transport</keyword>
<evidence type="ECO:0000256" key="5">
    <source>
        <dbReference type="ARBA" id="ARBA00022801"/>
    </source>
</evidence>
<dbReference type="PANTHER" id="PTHR15397">
    <property type="entry name" value="SODIUM-GLUCOSE COTRANSPORTER REGULATORY PROTEIN -RELATED"/>
    <property type="match status" value="1"/>
</dbReference>
<dbReference type="InterPro" id="IPR019103">
    <property type="entry name" value="Peptidase_aspartic_DDI1-type"/>
</dbReference>
<dbReference type="InterPro" id="IPR021109">
    <property type="entry name" value="Peptidase_aspartic_dom_sf"/>
</dbReference>
<gene>
    <name evidence="8" type="ORF">PACLA_8A015887</name>
</gene>
<dbReference type="Pfam" id="PF24669">
    <property type="entry name" value="Ddi2_HDD"/>
    <property type="match status" value="1"/>
</dbReference>
<dbReference type="GO" id="GO:0006508">
    <property type="term" value="P:proteolysis"/>
    <property type="evidence" value="ECO:0007669"/>
    <property type="project" value="UniProtKB-KW"/>
</dbReference>
<dbReference type="PROSITE" id="PS50053">
    <property type="entry name" value="UBIQUITIN_2"/>
    <property type="match status" value="1"/>
</dbReference>
<dbReference type="CDD" id="cd05479">
    <property type="entry name" value="RP_DDI"/>
    <property type="match status" value="1"/>
</dbReference>
<evidence type="ECO:0000256" key="6">
    <source>
        <dbReference type="ARBA" id="ARBA00022927"/>
    </source>
</evidence>
<dbReference type="GO" id="GO:0015031">
    <property type="term" value="P:protein transport"/>
    <property type="evidence" value="ECO:0007669"/>
    <property type="project" value="UniProtKB-KW"/>
</dbReference>
<dbReference type="PANTHER" id="PTHR15397:SF3">
    <property type="entry name" value="DNA DAMAGE INDUCIBLE 1 HOMOLOG 2"/>
    <property type="match status" value="1"/>
</dbReference>
<dbReference type="PROSITE" id="PS50030">
    <property type="entry name" value="UBA"/>
    <property type="match status" value="1"/>
</dbReference>
<keyword evidence="5" id="KW-0378">Hydrolase</keyword>
<feature type="region of interest" description="Disordered" evidence="7">
    <location>
        <begin position="350"/>
        <end position="394"/>
    </location>
</feature>
<evidence type="ECO:0000256" key="2">
    <source>
        <dbReference type="ARBA" id="ARBA00022448"/>
    </source>
</evidence>
<protein>
    <submittedName>
        <fullName evidence="8">DDI1 homolog 2</fullName>
    </submittedName>
</protein>
<dbReference type="InterPro" id="IPR033882">
    <property type="entry name" value="DDI1_N"/>
</dbReference>
<sequence length="450" mass="49334">MKISVTFEDNLYSLDISDDSEIEILKPLLEFESGVPASDFAIYYNGYQLKEVKKSLKYFGVKDGDILVMTRRMPRPPQQNQRSSGVGSIDWSSIRVPGTSSRVSSTISDQGGQVPLGSVDPLALREVLLADAHRRSLLKERNPPLSEALESGDPQRFVAVFNQQKKTREEQEALRMRMIQADPLDIEAQQQIAEEIQQANINTNMETAFEFSPESFGQVTMLYINCLVNGQPVKAFVDSGAQMTIMSVACAERCNIMRLLDRRWAGLAKGVGTQKIIGRVHVAQIQIEQDFLASSFSVLEAQPMDMLLGLDMLKRHQCSIDLKENILKIGTTGTVTPFLPESQLPACAQLSGNASQEKEDRDLAEALNKSAQDTPSSSSVASSGSGSQPGASLQSFLAPLPSNVSEADIRGLVNMGFKREDIVKELEKNAGDIAKTTAILLARSLKLPPQ</sequence>
<dbReference type="SUPFAM" id="SSF54236">
    <property type="entry name" value="Ubiquitin-like"/>
    <property type="match status" value="1"/>
</dbReference>
<dbReference type="SMART" id="SM00213">
    <property type="entry name" value="UBQ"/>
    <property type="match status" value="1"/>
</dbReference>
<dbReference type="Gene3D" id="3.10.20.90">
    <property type="entry name" value="Phosphatidylinositol 3-kinase Catalytic Subunit, Chain A, domain 1"/>
    <property type="match status" value="1"/>
</dbReference>
<dbReference type="InterPro" id="IPR029071">
    <property type="entry name" value="Ubiquitin-like_domsf"/>
</dbReference>
<keyword evidence="9" id="KW-1185">Reference proteome</keyword>
<keyword evidence="4" id="KW-0064">Aspartyl protease</keyword>
<evidence type="ECO:0000313" key="8">
    <source>
        <dbReference type="EMBL" id="CAB4029018.1"/>
    </source>
</evidence>
<dbReference type="OrthoDB" id="1047367at2759"/>
<dbReference type="GO" id="GO:0004190">
    <property type="term" value="F:aspartic-type endopeptidase activity"/>
    <property type="evidence" value="ECO:0007669"/>
    <property type="project" value="UniProtKB-KW"/>
</dbReference>
<dbReference type="Pfam" id="PF00240">
    <property type="entry name" value="ubiquitin"/>
    <property type="match status" value="1"/>
</dbReference>
<dbReference type="EMBL" id="CACRXK020015886">
    <property type="protein sequence ID" value="CAB4029018.1"/>
    <property type="molecule type" value="Genomic_DNA"/>
</dbReference>
<dbReference type="InterPro" id="IPR057273">
    <property type="entry name" value="Ddi1/2_HDD"/>
</dbReference>
<dbReference type="Gene3D" id="2.40.70.10">
    <property type="entry name" value="Acid Proteases"/>
    <property type="match status" value="1"/>
</dbReference>
<name>A0A6S7JE33_PARCT</name>
<evidence type="ECO:0000256" key="7">
    <source>
        <dbReference type="SAM" id="MobiDB-lite"/>
    </source>
</evidence>
<feature type="compositionally biased region" description="Low complexity" evidence="7">
    <location>
        <begin position="370"/>
        <end position="394"/>
    </location>
</feature>
<dbReference type="AlphaFoldDB" id="A0A6S7JE33"/>
<evidence type="ECO:0000256" key="1">
    <source>
        <dbReference type="ARBA" id="ARBA00009136"/>
    </source>
</evidence>
<evidence type="ECO:0000256" key="4">
    <source>
        <dbReference type="ARBA" id="ARBA00022750"/>
    </source>
</evidence>
<comment type="similarity">
    <text evidence="1">Belongs to the DDI1 family.</text>
</comment>
<evidence type="ECO:0000256" key="3">
    <source>
        <dbReference type="ARBA" id="ARBA00022670"/>
    </source>
</evidence>
<reference evidence="8" key="1">
    <citation type="submission" date="2020-04" db="EMBL/GenBank/DDBJ databases">
        <authorList>
            <person name="Alioto T."/>
            <person name="Alioto T."/>
            <person name="Gomez Garrido J."/>
        </authorList>
    </citation>
    <scope>NUCLEOTIDE SEQUENCE</scope>
    <source>
        <strain evidence="8">A484AB</strain>
    </source>
</reference>
<dbReference type="InterPro" id="IPR015940">
    <property type="entry name" value="UBA"/>
</dbReference>
<keyword evidence="2" id="KW-0813">Transport</keyword>
<dbReference type="SUPFAM" id="SSF50630">
    <property type="entry name" value="Acid proteases"/>
    <property type="match status" value="1"/>
</dbReference>